<dbReference type="RefSeq" id="WP_311190748.1">
    <property type="nucleotide sequence ID" value="NZ_CP115541.1"/>
</dbReference>
<name>A0ABY9YKT9_9GAMM</name>
<dbReference type="Proteomes" id="UP001302072">
    <property type="component" value="Chromosome"/>
</dbReference>
<dbReference type="EMBL" id="CP115541">
    <property type="protein sequence ID" value="WNH51505.1"/>
    <property type="molecule type" value="Genomic_DNA"/>
</dbReference>
<reference evidence="3 4" key="1">
    <citation type="submission" date="2022-12" db="EMBL/GenBank/DDBJ databases">
        <title>Two new species, Stenotrophomonas aracearum and Stenotrophomonas oahuensis, isolated from Anthurium (Araceae family) in Hawaii.</title>
        <authorList>
            <person name="Chunag S.C."/>
            <person name="Dobhal S."/>
            <person name="Alvarez A."/>
            <person name="Arif M."/>
        </authorList>
    </citation>
    <scope>NUCLEOTIDE SEQUENCE [LARGE SCALE GENOMIC DNA]</scope>
    <source>
        <strain evidence="3 4">A5586</strain>
    </source>
</reference>
<evidence type="ECO:0000256" key="1">
    <source>
        <dbReference type="SAM" id="SignalP"/>
    </source>
</evidence>
<feature type="signal peptide" evidence="1">
    <location>
        <begin position="1"/>
        <end position="19"/>
    </location>
</feature>
<keyword evidence="1" id="KW-0732">Signal</keyword>
<evidence type="ECO:0000259" key="2">
    <source>
        <dbReference type="Pfam" id="PF13511"/>
    </source>
</evidence>
<dbReference type="Pfam" id="PF13511">
    <property type="entry name" value="DUF4124"/>
    <property type="match status" value="1"/>
</dbReference>
<keyword evidence="4" id="KW-1185">Reference proteome</keyword>
<accession>A0ABY9YKT9</accession>
<protein>
    <submittedName>
        <fullName evidence="3">DUF4124 domain-containing protein</fullName>
    </submittedName>
</protein>
<gene>
    <name evidence="3" type="ORF">PDM29_14225</name>
</gene>
<feature type="domain" description="DUF4124" evidence="2">
    <location>
        <begin position="9"/>
        <end position="44"/>
    </location>
</feature>
<dbReference type="InterPro" id="IPR025392">
    <property type="entry name" value="DUF4124"/>
</dbReference>
<feature type="chain" id="PRO_5047313825" evidence="1">
    <location>
        <begin position="20"/>
        <end position="132"/>
    </location>
</feature>
<evidence type="ECO:0000313" key="4">
    <source>
        <dbReference type="Proteomes" id="UP001302072"/>
    </source>
</evidence>
<sequence>MKRIIMMLALCALAGSAHAQRVYKCADKGQTIYQTVPCPPEQDTGVTRPITRDPNLTWEDRTRAERNLYDARRQQQVAAGRYQEPVRGTVIDGSMDPEKCEDLKTRSEIAEIFGRKTPDSVQADMAKACAKR</sequence>
<organism evidence="3 4">
    <name type="scientific">Stenotrophomonas oahuensis</name>
    <dbReference type="NCBI Taxonomy" id="3003271"/>
    <lineage>
        <taxon>Bacteria</taxon>
        <taxon>Pseudomonadati</taxon>
        <taxon>Pseudomonadota</taxon>
        <taxon>Gammaproteobacteria</taxon>
        <taxon>Lysobacterales</taxon>
        <taxon>Lysobacteraceae</taxon>
        <taxon>Stenotrophomonas</taxon>
    </lineage>
</organism>
<proteinExistence type="predicted"/>
<evidence type="ECO:0000313" key="3">
    <source>
        <dbReference type="EMBL" id="WNH51505.1"/>
    </source>
</evidence>